<feature type="chain" id="PRO_5030832993" evidence="2">
    <location>
        <begin position="19"/>
        <end position="230"/>
    </location>
</feature>
<keyword evidence="1" id="KW-0812">Transmembrane</keyword>
<sequence>MKTFAVVLAVVGLSAVSAFQPPLMATRAVTPKKAASKSRAATKVVAKKAAPKKKAATKVVAKKAAPKKVVAKKAAPKKVVTKAAPKARKPPPASKGYPMLDLGIKFKLSGGGNKAPSGGFSVPDFSDPKLQIKRDPAFYAAAAKTRGIGKQSFAYDDGLTDLERKQRGTVMSTFLTGSAISRADTSLVRDDIEEGSLDFGGLDADRFQLLFISVFGLLTLVGCLSGSVKL</sequence>
<proteinExistence type="predicted"/>
<name>A0A7S1BF72_9STRA</name>
<evidence type="ECO:0000313" key="3">
    <source>
        <dbReference type="EMBL" id="CAD8885476.1"/>
    </source>
</evidence>
<gene>
    <name evidence="3" type="ORF">CHYS00102_LOCUS12673</name>
</gene>
<evidence type="ECO:0000256" key="2">
    <source>
        <dbReference type="SAM" id="SignalP"/>
    </source>
</evidence>
<dbReference type="AlphaFoldDB" id="A0A7S1BF72"/>
<protein>
    <submittedName>
        <fullName evidence="3">Uncharacterized protein</fullName>
    </submittedName>
</protein>
<feature type="signal peptide" evidence="2">
    <location>
        <begin position="1"/>
        <end position="18"/>
    </location>
</feature>
<keyword evidence="1" id="KW-1133">Transmembrane helix</keyword>
<keyword evidence="1" id="KW-0472">Membrane</keyword>
<organism evidence="3">
    <name type="scientific">Corethron hystrix</name>
    <dbReference type="NCBI Taxonomy" id="216773"/>
    <lineage>
        <taxon>Eukaryota</taxon>
        <taxon>Sar</taxon>
        <taxon>Stramenopiles</taxon>
        <taxon>Ochrophyta</taxon>
        <taxon>Bacillariophyta</taxon>
        <taxon>Coscinodiscophyceae</taxon>
        <taxon>Corethrophycidae</taxon>
        <taxon>Corethrales</taxon>
        <taxon>Corethraceae</taxon>
        <taxon>Corethron</taxon>
    </lineage>
</organism>
<keyword evidence="2" id="KW-0732">Signal</keyword>
<accession>A0A7S1BF72</accession>
<dbReference type="EMBL" id="HBFR01017365">
    <property type="protein sequence ID" value="CAD8885476.1"/>
    <property type="molecule type" value="Transcribed_RNA"/>
</dbReference>
<evidence type="ECO:0000256" key="1">
    <source>
        <dbReference type="SAM" id="Phobius"/>
    </source>
</evidence>
<feature type="transmembrane region" description="Helical" evidence="1">
    <location>
        <begin position="207"/>
        <end position="228"/>
    </location>
</feature>
<reference evidence="3" key="1">
    <citation type="submission" date="2021-01" db="EMBL/GenBank/DDBJ databases">
        <authorList>
            <person name="Corre E."/>
            <person name="Pelletier E."/>
            <person name="Niang G."/>
            <person name="Scheremetjew M."/>
            <person name="Finn R."/>
            <person name="Kale V."/>
            <person name="Holt S."/>
            <person name="Cochrane G."/>
            <person name="Meng A."/>
            <person name="Brown T."/>
            <person name="Cohen L."/>
        </authorList>
    </citation>
    <scope>NUCLEOTIDE SEQUENCE</scope>
    <source>
        <strain evidence="3">308</strain>
    </source>
</reference>